<comment type="caution">
    <text evidence="1">The sequence shown here is derived from an EMBL/GenBank/DDBJ whole genome shotgun (WGS) entry which is preliminary data.</text>
</comment>
<dbReference type="EC" id="2.1.1.64" evidence="1"/>
<dbReference type="EMBL" id="JBHTJV010000026">
    <property type="protein sequence ID" value="MFD0918005.1"/>
    <property type="molecule type" value="Genomic_DNA"/>
</dbReference>
<dbReference type="GO" id="GO:0061542">
    <property type="term" value="F:3-demethylubiquinol 3-O-methyltransferase activity"/>
    <property type="evidence" value="ECO:0007669"/>
    <property type="project" value="UniProtKB-EC"/>
</dbReference>
<keyword evidence="1" id="KW-0489">Methyltransferase</keyword>
<organism evidence="1 2">
    <name type="scientific">Pseudahrensia aquimaris</name>
    <dbReference type="NCBI Taxonomy" id="744461"/>
    <lineage>
        <taxon>Bacteria</taxon>
        <taxon>Pseudomonadati</taxon>
        <taxon>Pseudomonadota</taxon>
        <taxon>Alphaproteobacteria</taxon>
        <taxon>Hyphomicrobiales</taxon>
        <taxon>Ahrensiaceae</taxon>
        <taxon>Pseudahrensia</taxon>
    </lineage>
</organism>
<name>A0ABW3FLX5_9HYPH</name>
<accession>A0ABW3FLX5</accession>
<evidence type="ECO:0000313" key="1">
    <source>
        <dbReference type="EMBL" id="MFD0918005.1"/>
    </source>
</evidence>
<proteinExistence type="predicted"/>
<protein>
    <submittedName>
        <fullName evidence="1">Class I SAM-dependent methyltransferase</fullName>
        <ecNumber evidence="1">2.1.1.222</ecNumber>
        <ecNumber evidence="1">2.1.1.64</ecNumber>
    </submittedName>
</protein>
<dbReference type="Proteomes" id="UP001597101">
    <property type="component" value="Unassembled WGS sequence"/>
</dbReference>
<keyword evidence="2" id="KW-1185">Reference proteome</keyword>
<dbReference type="SUPFAM" id="SSF53335">
    <property type="entry name" value="S-adenosyl-L-methionine-dependent methyltransferases"/>
    <property type="match status" value="1"/>
</dbReference>
<dbReference type="GO" id="GO:0032259">
    <property type="term" value="P:methylation"/>
    <property type="evidence" value="ECO:0007669"/>
    <property type="project" value="UniProtKB-KW"/>
</dbReference>
<dbReference type="EC" id="2.1.1.222" evidence="1"/>
<dbReference type="InterPro" id="IPR029063">
    <property type="entry name" value="SAM-dependent_MTases_sf"/>
</dbReference>
<dbReference type="CDD" id="cd02440">
    <property type="entry name" value="AdoMet_MTases"/>
    <property type="match status" value="1"/>
</dbReference>
<dbReference type="Gene3D" id="3.40.50.150">
    <property type="entry name" value="Vaccinia Virus protein VP39"/>
    <property type="match status" value="1"/>
</dbReference>
<dbReference type="RefSeq" id="WP_377213855.1">
    <property type="nucleotide sequence ID" value="NZ_JBHTJV010000026.1"/>
</dbReference>
<dbReference type="GO" id="GO:0102208">
    <property type="term" value="F:2-polyprenyl-6-hydroxyphenol methylase activity"/>
    <property type="evidence" value="ECO:0007669"/>
    <property type="project" value="UniProtKB-EC"/>
</dbReference>
<gene>
    <name evidence="1" type="ORF">ACFQ14_16500</name>
</gene>
<evidence type="ECO:0000313" key="2">
    <source>
        <dbReference type="Proteomes" id="UP001597101"/>
    </source>
</evidence>
<reference evidence="2" key="1">
    <citation type="journal article" date="2019" name="Int. J. Syst. Evol. Microbiol.">
        <title>The Global Catalogue of Microorganisms (GCM) 10K type strain sequencing project: providing services to taxonomists for standard genome sequencing and annotation.</title>
        <authorList>
            <consortium name="The Broad Institute Genomics Platform"/>
            <consortium name="The Broad Institute Genome Sequencing Center for Infectious Disease"/>
            <person name="Wu L."/>
            <person name="Ma J."/>
        </authorList>
    </citation>
    <scope>NUCLEOTIDE SEQUENCE [LARGE SCALE GENOMIC DNA]</scope>
    <source>
        <strain evidence="2">CCUG 60023</strain>
    </source>
</reference>
<dbReference type="Pfam" id="PF13489">
    <property type="entry name" value="Methyltransf_23"/>
    <property type="match status" value="1"/>
</dbReference>
<sequence length="226" mass="25085">MKPSCNICGGDEFVVYRGRAAEQCTQCGSKARHRIGWDVYATHLLPMMKQRPKGKVLHLAPEAALHDLLSDELGAGYMPADAAPERYPHAQCLKLFFPDDFTIFPDGYFDAILHNHVLEHIPGHYGDHLRAFTRLLSPGGKMIFSIPGPYLDRETIEGGEHLSSDAERLEAFLQEDHFKLIGSDFPGTLTSLVGGAVLEDGITDARRAQLSVRPGKAPFFIWQRDG</sequence>
<keyword evidence="1" id="KW-0808">Transferase</keyword>